<dbReference type="InterPro" id="IPR001469">
    <property type="entry name" value="ATP_synth_F1_dsu/esu"/>
</dbReference>
<comment type="subcellular location">
    <subcellularLocation>
        <location evidence="10">Cell membrane</location>
        <topology evidence="10">Peripheral membrane protein</topology>
    </subcellularLocation>
    <subcellularLocation>
        <location evidence="2">Endomembrane system</location>
        <topology evidence="2">Peripheral membrane protein</topology>
    </subcellularLocation>
</comment>
<dbReference type="Proteomes" id="UP000197153">
    <property type="component" value="Chromosome 1"/>
</dbReference>
<sequence>MADKVEFELVSPEKLLVSQPVDMVVVPGTEGYLGALPGHAPLITTLKPGVIDIYLDGITTISNRIFVAGGFAEVTETRCTVLAEEAVEVAALDRAAVEQQVKDLAEDVADAANDVEKRAAEAKLLVAQAKLGALSTGPAAH</sequence>
<evidence type="ECO:0000256" key="8">
    <source>
        <dbReference type="ARBA" id="ARBA00023196"/>
    </source>
</evidence>
<keyword evidence="8 10" id="KW-0139">CF(1)</keyword>
<dbReference type="EMBL" id="CP022110">
    <property type="protein sequence ID" value="ASG21329.1"/>
    <property type="molecule type" value="Genomic_DNA"/>
</dbReference>
<evidence type="ECO:0000313" key="13">
    <source>
        <dbReference type="EMBL" id="ASG21329.1"/>
    </source>
</evidence>
<evidence type="ECO:0000256" key="10">
    <source>
        <dbReference type="HAMAP-Rule" id="MF_00530"/>
    </source>
</evidence>
<dbReference type="InterPro" id="IPR036771">
    <property type="entry name" value="ATPsynth_dsu/esu_N"/>
</dbReference>
<dbReference type="GO" id="GO:0005524">
    <property type="term" value="F:ATP binding"/>
    <property type="evidence" value="ECO:0007669"/>
    <property type="project" value="UniProtKB-UniRule"/>
</dbReference>
<evidence type="ECO:0000256" key="3">
    <source>
        <dbReference type="ARBA" id="ARBA00005712"/>
    </source>
</evidence>
<evidence type="ECO:0000256" key="5">
    <source>
        <dbReference type="ARBA" id="ARBA00022781"/>
    </source>
</evidence>
<evidence type="ECO:0000256" key="4">
    <source>
        <dbReference type="ARBA" id="ARBA00022448"/>
    </source>
</evidence>
<dbReference type="GO" id="GO:0046933">
    <property type="term" value="F:proton-transporting ATP synthase activity, rotational mechanism"/>
    <property type="evidence" value="ECO:0007669"/>
    <property type="project" value="UniProtKB-UniRule"/>
</dbReference>
<dbReference type="NCBIfam" id="NF001851">
    <property type="entry name" value="PRK00571.2-4"/>
    <property type="match status" value="1"/>
</dbReference>
<evidence type="ECO:0000256" key="7">
    <source>
        <dbReference type="ARBA" id="ARBA00023136"/>
    </source>
</evidence>
<comment type="function">
    <text evidence="1 10">Produces ATP from ADP in the presence of a proton gradient across the membrane.</text>
</comment>
<name>A0A248JRU1_9PROT</name>
<dbReference type="KEGG" id="nao:Y958_11190"/>
<keyword evidence="4 10" id="KW-0813">Transport</keyword>
<evidence type="ECO:0000256" key="2">
    <source>
        <dbReference type="ARBA" id="ARBA00004184"/>
    </source>
</evidence>
<keyword evidence="6 10" id="KW-0406">Ion transport</keyword>
<dbReference type="GO" id="GO:0012505">
    <property type="term" value="C:endomembrane system"/>
    <property type="evidence" value="ECO:0007669"/>
    <property type="project" value="UniProtKB-SubCell"/>
</dbReference>
<keyword evidence="10" id="KW-1003">Cell membrane</keyword>
<organism evidence="13 14">
    <name type="scientific">Nitrospirillum viridazoti CBAmc</name>
    <dbReference type="NCBI Taxonomy" id="1441467"/>
    <lineage>
        <taxon>Bacteria</taxon>
        <taxon>Pseudomonadati</taxon>
        <taxon>Pseudomonadota</taxon>
        <taxon>Alphaproteobacteria</taxon>
        <taxon>Rhodospirillales</taxon>
        <taxon>Azospirillaceae</taxon>
        <taxon>Nitrospirillum</taxon>
        <taxon>Nitrospirillum viridazoti</taxon>
    </lineage>
</organism>
<protein>
    <recommendedName>
        <fullName evidence="10">ATP synthase epsilon chain</fullName>
    </recommendedName>
    <alternativeName>
        <fullName evidence="10">ATP synthase F1 sector epsilon subunit</fullName>
    </alternativeName>
    <alternativeName>
        <fullName evidence="10">F-ATPase epsilon subunit</fullName>
    </alternativeName>
</protein>
<gene>
    <name evidence="10" type="primary">atpC</name>
    <name evidence="13" type="ORF">Y958_11190</name>
</gene>
<dbReference type="NCBIfam" id="TIGR01216">
    <property type="entry name" value="ATP_synt_epsi"/>
    <property type="match status" value="1"/>
</dbReference>
<dbReference type="GO" id="GO:0005886">
    <property type="term" value="C:plasma membrane"/>
    <property type="evidence" value="ECO:0007669"/>
    <property type="project" value="UniProtKB-SubCell"/>
</dbReference>
<feature type="domain" description="ATP synthase F1 complex delta/epsilon subunit N-terminal" evidence="12">
    <location>
        <begin position="6"/>
        <end position="86"/>
    </location>
</feature>
<dbReference type="HAMAP" id="MF_00530">
    <property type="entry name" value="ATP_synth_epsil_bac"/>
    <property type="match status" value="1"/>
</dbReference>
<dbReference type="CDD" id="cd12152">
    <property type="entry name" value="F1-ATPase_delta"/>
    <property type="match status" value="1"/>
</dbReference>
<keyword evidence="14" id="KW-1185">Reference proteome</keyword>
<dbReference type="InterPro" id="IPR020546">
    <property type="entry name" value="ATP_synth_F1_dsu/esu_N"/>
</dbReference>
<dbReference type="RefSeq" id="WP_088872037.1">
    <property type="nucleotide sequence ID" value="NZ_CP022110.1"/>
</dbReference>
<comment type="similarity">
    <text evidence="3 10 11">Belongs to the ATPase epsilon chain family.</text>
</comment>
<dbReference type="SUPFAM" id="SSF51344">
    <property type="entry name" value="Epsilon subunit of F1F0-ATP synthase N-terminal domain"/>
    <property type="match status" value="1"/>
</dbReference>
<evidence type="ECO:0000256" key="6">
    <source>
        <dbReference type="ARBA" id="ARBA00023065"/>
    </source>
</evidence>
<proteinExistence type="inferred from homology"/>
<evidence type="ECO:0000256" key="9">
    <source>
        <dbReference type="ARBA" id="ARBA00023310"/>
    </source>
</evidence>
<dbReference type="PANTHER" id="PTHR13822:SF10">
    <property type="entry name" value="ATP SYNTHASE EPSILON CHAIN, CHLOROPLASTIC"/>
    <property type="match status" value="1"/>
</dbReference>
<evidence type="ECO:0000313" key="14">
    <source>
        <dbReference type="Proteomes" id="UP000197153"/>
    </source>
</evidence>
<dbReference type="PANTHER" id="PTHR13822">
    <property type="entry name" value="ATP SYNTHASE DELTA/EPSILON CHAIN"/>
    <property type="match status" value="1"/>
</dbReference>
<evidence type="ECO:0000256" key="1">
    <source>
        <dbReference type="ARBA" id="ARBA00003543"/>
    </source>
</evidence>
<evidence type="ECO:0000259" key="12">
    <source>
        <dbReference type="Pfam" id="PF02823"/>
    </source>
</evidence>
<dbReference type="GO" id="GO:0045259">
    <property type="term" value="C:proton-transporting ATP synthase complex"/>
    <property type="evidence" value="ECO:0007669"/>
    <property type="project" value="UniProtKB-KW"/>
</dbReference>
<accession>A0A248JRU1</accession>
<dbReference type="Gene3D" id="2.60.15.10">
    <property type="entry name" value="F0F1 ATP synthase delta/epsilon subunit, N-terminal"/>
    <property type="match status" value="1"/>
</dbReference>
<keyword evidence="9 10" id="KW-0066">ATP synthesis</keyword>
<keyword evidence="7 10" id="KW-0472">Membrane</keyword>
<dbReference type="Pfam" id="PF02823">
    <property type="entry name" value="ATP-synt_DE_N"/>
    <property type="match status" value="1"/>
</dbReference>
<dbReference type="AlphaFoldDB" id="A0A248JRU1"/>
<comment type="subunit">
    <text evidence="10 11">F-type ATPases have 2 components, CF(1) - the catalytic core - and CF(0) - the membrane proton channel. CF(1) has five subunits: alpha(3), beta(3), gamma(1), delta(1), epsilon(1). CF(0) has three main subunits: a, b and c.</text>
</comment>
<evidence type="ECO:0000256" key="11">
    <source>
        <dbReference type="RuleBase" id="RU003656"/>
    </source>
</evidence>
<keyword evidence="5 10" id="KW-0375">Hydrogen ion transport</keyword>
<reference evidence="13 14" key="1">
    <citation type="submission" date="2017-06" db="EMBL/GenBank/DDBJ databases">
        <title>Complete genome sequence of Nitrospirillum amazonense strain CBAmC, an endophytic nitrogen-fixing and plant growth-promoting bacterium, isolated from sugarcane.</title>
        <authorList>
            <person name="Schwab S."/>
            <person name="dos Santos Teixeira K.R."/>
            <person name="Simoes Araujo J.L."/>
            <person name="Soares Vidal M."/>
            <person name="Borges de Freitas H.R."/>
            <person name="Rivello Crivelaro A.L."/>
            <person name="Bueno de Camargo Nunes A."/>
            <person name="dos Santos C.M."/>
            <person name="Palmeira da Silva Rosa D."/>
            <person name="da Silva Padilha D."/>
            <person name="da Silva E."/>
            <person name="Araujo Terra L."/>
            <person name="Soares Mendes V."/>
            <person name="Farinelli L."/>
            <person name="Magalhaes Cruz L."/>
            <person name="Baldani J.I."/>
        </authorList>
    </citation>
    <scope>NUCLEOTIDE SEQUENCE [LARGE SCALE GENOMIC DNA]</scope>
    <source>
        <strain evidence="13 14">CBAmC</strain>
    </source>
</reference>